<dbReference type="EMBL" id="JAVDRP010000003">
    <property type="protein sequence ID" value="MDR6408132.1"/>
    <property type="molecule type" value="Genomic_DNA"/>
</dbReference>
<accession>A0ABU1LN12</accession>
<sequence length="44" mass="4945">MVFLNAGRFDHFIRLSSPSTDFDLADEALRRIGRLAARMATHAP</sequence>
<dbReference type="RefSeq" id="WP_310120049.1">
    <property type="nucleotide sequence ID" value="NZ_JAVDQV010000005.1"/>
</dbReference>
<evidence type="ECO:0008006" key="3">
    <source>
        <dbReference type="Google" id="ProtNLM"/>
    </source>
</evidence>
<name>A0ABU1LN12_9BURK</name>
<dbReference type="Proteomes" id="UP001264340">
    <property type="component" value="Unassembled WGS sequence"/>
</dbReference>
<proteinExistence type="predicted"/>
<evidence type="ECO:0000313" key="1">
    <source>
        <dbReference type="EMBL" id="MDR6408132.1"/>
    </source>
</evidence>
<protein>
    <recommendedName>
        <fullName evidence="3">Glutamate-1-semialdehyde 2,1-aminomutase</fullName>
    </recommendedName>
</protein>
<keyword evidence="2" id="KW-1185">Reference proteome</keyword>
<reference evidence="1 2" key="1">
    <citation type="submission" date="2023-07" db="EMBL/GenBank/DDBJ databases">
        <title>Sorghum-associated microbial communities from plants grown in Nebraska, USA.</title>
        <authorList>
            <person name="Schachtman D."/>
        </authorList>
    </citation>
    <scope>NUCLEOTIDE SEQUENCE [LARGE SCALE GENOMIC DNA]</scope>
    <source>
        <strain evidence="1 2">DS1316</strain>
    </source>
</reference>
<evidence type="ECO:0000313" key="2">
    <source>
        <dbReference type="Proteomes" id="UP001264340"/>
    </source>
</evidence>
<organism evidence="1 2">
    <name type="scientific">Paraburkholderia terricola</name>
    <dbReference type="NCBI Taxonomy" id="169427"/>
    <lineage>
        <taxon>Bacteria</taxon>
        <taxon>Pseudomonadati</taxon>
        <taxon>Pseudomonadota</taxon>
        <taxon>Betaproteobacteria</taxon>
        <taxon>Burkholderiales</taxon>
        <taxon>Burkholderiaceae</taxon>
        <taxon>Paraburkholderia</taxon>
    </lineage>
</organism>
<comment type="caution">
    <text evidence="1">The sequence shown here is derived from an EMBL/GenBank/DDBJ whole genome shotgun (WGS) entry which is preliminary data.</text>
</comment>
<gene>
    <name evidence="1" type="ORF">J2804_001525</name>
</gene>